<dbReference type="KEGG" id="dsc:ABOD76_07930"/>
<evidence type="ECO:0000256" key="4">
    <source>
        <dbReference type="ARBA" id="ARBA00022679"/>
    </source>
</evidence>
<evidence type="ECO:0000256" key="7">
    <source>
        <dbReference type="SAM" id="Coils"/>
    </source>
</evidence>
<dbReference type="RefSeq" id="WP_350244278.1">
    <property type="nucleotide sequence ID" value="NZ_CP158299.1"/>
</dbReference>
<feature type="active site" evidence="6">
    <location>
        <position position="34"/>
    </location>
</feature>
<gene>
    <name evidence="12" type="ORF">ABOD76_07930</name>
</gene>
<keyword evidence="5" id="KW-0949">S-adenosyl-L-methionine</keyword>
<dbReference type="Pfam" id="PF01739">
    <property type="entry name" value="CheR"/>
    <property type="match status" value="1"/>
</dbReference>
<dbReference type="InterPro" id="IPR022642">
    <property type="entry name" value="CheR_C"/>
</dbReference>
<feature type="domain" description="PAC" evidence="9">
    <location>
        <begin position="805"/>
        <end position="855"/>
    </location>
</feature>
<dbReference type="GO" id="GO:0008983">
    <property type="term" value="F:protein-glutamate O-methyltransferase activity"/>
    <property type="evidence" value="ECO:0007669"/>
    <property type="project" value="UniProtKB-EC"/>
</dbReference>
<evidence type="ECO:0000259" key="10">
    <source>
        <dbReference type="PROSITE" id="PS50122"/>
    </source>
</evidence>
<dbReference type="Gene3D" id="3.40.50.150">
    <property type="entry name" value="Vaccinia Virus protein VP39"/>
    <property type="match status" value="1"/>
</dbReference>
<dbReference type="InterPro" id="IPR035909">
    <property type="entry name" value="CheB_C"/>
</dbReference>
<keyword evidence="4" id="KW-0808">Transferase</keyword>
<evidence type="ECO:0000256" key="6">
    <source>
        <dbReference type="PROSITE-ProRule" id="PRU00050"/>
    </source>
</evidence>
<evidence type="ECO:0000259" key="9">
    <source>
        <dbReference type="PROSITE" id="PS50113"/>
    </source>
</evidence>
<dbReference type="Pfam" id="PF08448">
    <property type="entry name" value="PAS_4"/>
    <property type="match status" value="1"/>
</dbReference>
<keyword evidence="7" id="KW-0175">Coiled coil</keyword>
<dbReference type="InterPro" id="IPR000673">
    <property type="entry name" value="Sig_transdc_resp-reg_Me-estase"/>
</dbReference>
<evidence type="ECO:0000256" key="1">
    <source>
        <dbReference type="ARBA" id="ARBA00001541"/>
    </source>
</evidence>
<dbReference type="Pfam" id="PF13596">
    <property type="entry name" value="PAS_10"/>
    <property type="match status" value="1"/>
</dbReference>
<dbReference type="GO" id="GO:0008984">
    <property type="term" value="F:protein-glutamate methylesterase activity"/>
    <property type="evidence" value="ECO:0007669"/>
    <property type="project" value="InterPro"/>
</dbReference>
<dbReference type="SMART" id="SM00138">
    <property type="entry name" value="MeTrc"/>
    <property type="match status" value="1"/>
</dbReference>
<dbReference type="InterPro" id="IPR000780">
    <property type="entry name" value="CheR_MeTrfase"/>
</dbReference>
<evidence type="ECO:0000259" key="11">
    <source>
        <dbReference type="PROSITE" id="PS50123"/>
    </source>
</evidence>
<organism evidence="12">
    <name type="scientific">Deinococcus sonorensis KR-87</name>
    <dbReference type="NCBI Taxonomy" id="694439"/>
    <lineage>
        <taxon>Bacteria</taxon>
        <taxon>Thermotogati</taxon>
        <taxon>Deinococcota</taxon>
        <taxon>Deinococci</taxon>
        <taxon>Deinococcales</taxon>
        <taxon>Deinococcaceae</taxon>
        <taxon>Deinococcus</taxon>
    </lineage>
</organism>
<dbReference type="GO" id="GO:0032259">
    <property type="term" value="P:methylation"/>
    <property type="evidence" value="ECO:0007669"/>
    <property type="project" value="UniProtKB-KW"/>
</dbReference>
<evidence type="ECO:0000313" key="12">
    <source>
        <dbReference type="EMBL" id="XBV86224.1"/>
    </source>
</evidence>
<dbReference type="InterPro" id="IPR036804">
    <property type="entry name" value="CheR_N_sf"/>
</dbReference>
<dbReference type="InterPro" id="IPR000700">
    <property type="entry name" value="PAS-assoc_C"/>
</dbReference>
<dbReference type="EC" id="2.1.1.80" evidence="2"/>
<dbReference type="InterPro" id="IPR029063">
    <property type="entry name" value="SAM-dependent_MTases_sf"/>
</dbReference>
<keyword evidence="6" id="KW-0145">Chemotaxis</keyword>
<accession>A0AAU7UCL2</accession>
<keyword evidence="3" id="KW-0489">Methyltransferase</keyword>
<dbReference type="Gene3D" id="3.40.50.180">
    <property type="entry name" value="Methylesterase CheB, C-terminal domain"/>
    <property type="match status" value="1"/>
</dbReference>
<dbReference type="InterPro" id="IPR022641">
    <property type="entry name" value="CheR_N"/>
</dbReference>
<feature type="domain" description="CheR-type methyltransferase" evidence="11">
    <location>
        <begin position="228"/>
        <end position="469"/>
    </location>
</feature>
<feature type="coiled-coil region" evidence="7">
    <location>
        <begin position="655"/>
        <end position="745"/>
    </location>
</feature>
<dbReference type="SUPFAM" id="SSF55785">
    <property type="entry name" value="PYP-like sensor domain (PAS domain)"/>
    <property type="match status" value="2"/>
</dbReference>
<dbReference type="GO" id="GO:0005737">
    <property type="term" value="C:cytoplasm"/>
    <property type="evidence" value="ECO:0007669"/>
    <property type="project" value="InterPro"/>
</dbReference>
<reference evidence="12" key="1">
    <citation type="submission" date="2024-06" db="EMBL/GenBank/DDBJ databases">
        <title>Draft Genome Sequence of Deinococcus sonorensis Type Strain KR-87, a Biofilm Producing Representative of the Genus Deinococcus.</title>
        <authorList>
            <person name="Boren L.S."/>
            <person name="Grosso R.A."/>
            <person name="Hugenberg-Cox A.N."/>
            <person name="Hill J.T.E."/>
            <person name="Albert C.M."/>
            <person name="Tuohy J.M."/>
        </authorList>
    </citation>
    <scope>NUCLEOTIDE SEQUENCE</scope>
    <source>
        <strain evidence="12">KR-87</strain>
    </source>
</reference>
<feature type="compositionally biased region" description="Polar residues" evidence="8">
    <location>
        <begin position="8"/>
        <end position="17"/>
    </location>
</feature>
<dbReference type="InterPro" id="IPR013656">
    <property type="entry name" value="PAS_4"/>
</dbReference>
<sequence length="995" mass="110258">MEDEQPLSDPSTPQAAPSHTEPPMPTATVGIGGSAGALDGYERFFLSLPDGSGMAFVVVPHLDPDHHGLMPHILERCTTMPVTQIEDGQAVLPNRVYVVPPGHSLTVMNGVLLLDDLDAANGKVIDHFFESLAADQGVRAVGVVLSGMGNDGTRGVQALKEHFGLVLVQDPQSAEYPSMPRSAAATQLADEVLPAEDLAPRLYTLVTRRQSLRLEDLSPADTQAGVPLQKILRVVRMRTGHDFSRYKSGTLVRRIDRRMKTHRIDDITQYVRLVQDSPEEVQALFQDFTINVTSFFRDAEAFEELKAQLRSYIPTHKHDGDVLRVWVAGCSTGEEAYSVAIVLHELMEELKDSWVFRVQVFATDIDAEAIEKARSAQYPREIEYIVSPERLRHAFRETASGYAVRPEIRNLVTFALHNTFGDPPFTRLDLLCCRNLLIYLSPPLQAEIMSVFHFALRPGGLLFLGASETAGVERERFRSLNLRWKIYQRGHGDPGAWPVEQGHSTGTLPLPPARSPLPPARPSRHNETAQIAQGLLLAHHAPPAVMINDAGDILFVHGPTARYLELPAGTTLTNVFEMARSSLRYELPVAVRQAVTERREVRLASVPVEADGVVWSVDVTVRPVPGNASGLLMIEFQERSDGRSGPLAAEQTDPVVTLQRELQHSKETLQATIEEMGVSMEELRSTNEELQSTNEELQSTNEELTTSKEELQSLNEELTTINAEYQRVIHDLAQANDDLKNLLDSAGIVTVFLDNDLKIKRFTSRISQVINLMPVDIGRPITDISVNLQYEFLTRDLTRVLDTLEIVEVQVQTLSGQWYLMRVSPYRTSDNYIDGVVVAFTDITVVRALEQQLRHTAAYAERVLNSLHDPLLIFDTHLKVVAANRALLTLLQATMAQVMGERVYDLGNFALDTPDLIRLLQDVVVTEEATVNQVLTLDLPELGQCQVKVEVDPIPVDEPGTALFLLKLEDVTALLRRAAQEGAAFSGDANDSGSP</sequence>
<dbReference type="SUPFAM" id="SSF53335">
    <property type="entry name" value="S-adenosyl-L-methionine-dependent methyltransferases"/>
    <property type="match status" value="1"/>
</dbReference>
<dbReference type="Pfam" id="PF01339">
    <property type="entry name" value="CheB_methylest"/>
    <property type="match status" value="1"/>
</dbReference>
<dbReference type="Gene3D" id="1.10.155.10">
    <property type="entry name" value="Chemotaxis receptor methyltransferase CheR, N-terminal domain"/>
    <property type="match status" value="1"/>
</dbReference>
<dbReference type="SUPFAM" id="SSF52738">
    <property type="entry name" value="Methylesterase CheB, C-terminal domain"/>
    <property type="match status" value="1"/>
</dbReference>
<dbReference type="Pfam" id="PF03705">
    <property type="entry name" value="CheR_N"/>
    <property type="match status" value="1"/>
</dbReference>
<dbReference type="PROSITE" id="PS50123">
    <property type="entry name" value="CHER"/>
    <property type="match status" value="1"/>
</dbReference>
<dbReference type="SUPFAM" id="SSF47757">
    <property type="entry name" value="Chemotaxis receptor methyltransferase CheR, N-terminal domain"/>
    <property type="match status" value="1"/>
</dbReference>
<dbReference type="GO" id="GO:0000156">
    <property type="term" value="F:phosphorelay response regulator activity"/>
    <property type="evidence" value="ECO:0007669"/>
    <property type="project" value="InterPro"/>
</dbReference>
<evidence type="ECO:0000256" key="8">
    <source>
        <dbReference type="SAM" id="MobiDB-lite"/>
    </source>
</evidence>
<feature type="region of interest" description="Disordered" evidence="8">
    <location>
        <begin position="1"/>
        <end position="31"/>
    </location>
</feature>
<feature type="domain" description="CheB-type methylesterase" evidence="10">
    <location>
        <begin position="23"/>
        <end position="209"/>
    </location>
</feature>
<dbReference type="PANTHER" id="PTHR24422">
    <property type="entry name" value="CHEMOTAXIS PROTEIN METHYLTRANSFERASE"/>
    <property type="match status" value="1"/>
</dbReference>
<dbReference type="PROSITE" id="PS50113">
    <property type="entry name" value="PAC"/>
    <property type="match status" value="1"/>
</dbReference>
<dbReference type="GO" id="GO:0006935">
    <property type="term" value="P:chemotaxis"/>
    <property type="evidence" value="ECO:0007669"/>
    <property type="project" value="UniProtKB-UniRule"/>
</dbReference>
<evidence type="ECO:0000256" key="2">
    <source>
        <dbReference type="ARBA" id="ARBA00012534"/>
    </source>
</evidence>
<dbReference type="AlphaFoldDB" id="A0AAU7UCL2"/>
<dbReference type="InterPro" id="IPR050903">
    <property type="entry name" value="Bact_Chemotaxis_MeTrfase"/>
</dbReference>
<feature type="active site" evidence="6">
    <location>
        <position position="61"/>
    </location>
</feature>
<dbReference type="EMBL" id="CP158299">
    <property type="protein sequence ID" value="XBV86224.1"/>
    <property type="molecule type" value="Genomic_DNA"/>
</dbReference>
<dbReference type="CDD" id="cd02440">
    <property type="entry name" value="AdoMet_MTases"/>
    <property type="match status" value="1"/>
</dbReference>
<evidence type="ECO:0000256" key="5">
    <source>
        <dbReference type="ARBA" id="ARBA00022691"/>
    </source>
</evidence>
<feature type="active site" evidence="6">
    <location>
        <position position="151"/>
    </location>
</feature>
<dbReference type="CDD" id="cd16434">
    <property type="entry name" value="CheB-CheR_fusion"/>
    <property type="match status" value="1"/>
</dbReference>
<dbReference type="PANTHER" id="PTHR24422:SF27">
    <property type="entry name" value="PROTEIN-GLUTAMATE O-METHYLTRANSFERASE"/>
    <property type="match status" value="1"/>
</dbReference>
<protein>
    <recommendedName>
        <fullName evidence="2">protein-glutamate O-methyltransferase</fullName>
        <ecNumber evidence="2">2.1.1.80</ecNumber>
    </recommendedName>
</protein>
<comment type="catalytic activity">
    <reaction evidence="1">
        <text>L-glutamyl-[protein] + S-adenosyl-L-methionine = [protein]-L-glutamate 5-O-methyl ester + S-adenosyl-L-homocysteine</text>
        <dbReference type="Rhea" id="RHEA:24452"/>
        <dbReference type="Rhea" id="RHEA-COMP:10208"/>
        <dbReference type="Rhea" id="RHEA-COMP:10311"/>
        <dbReference type="ChEBI" id="CHEBI:29973"/>
        <dbReference type="ChEBI" id="CHEBI:57856"/>
        <dbReference type="ChEBI" id="CHEBI:59789"/>
        <dbReference type="ChEBI" id="CHEBI:82795"/>
        <dbReference type="EC" id="2.1.1.80"/>
    </reaction>
</comment>
<dbReference type="InterPro" id="IPR035965">
    <property type="entry name" value="PAS-like_dom_sf"/>
</dbReference>
<dbReference type="PROSITE" id="PS50122">
    <property type="entry name" value="CHEB"/>
    <property type="match status" value="1"/>
</dbReference>
<name>A0AAU7UCL2_9DEIO</name>
<keyword evidence="6" id="KW-0378">Hydrolase</keyword>
<evidence type="ECO:0000256" key="3">
    <source>
        <dbReference type="ARBA" id="ARBA00022603"/>
    </source>
</evidence>
<dbReference type="PRINTS" id="PR00996">
    <property type="entry name" value="CHERMTFRASE"/>
</dbReference>
<dbReference type="Gene3D" id="3.30.450.20">
    <property type="entry name" value="PAS domain"/>
    <property type="match status" value="2"/>
</dbReference>
<proteinExistence type="predicted"/>